<proteinExistence type="predicted"/>
<evidence type="ECO:0000313" key="1">
    <source>
        <dbReference type="EMBL" id="KAK4730064.1"/>
    </source>
</evidence>
<dbReference type="Proteomes" id="UP001311915">
    <property type="component" value="Unassembled WGS sequence"/>
</dbReference>
<dbReference type="AlphaFoldDB" id="A0AAV9LYJ0"/>
<organism evidence="1 2">
    <name type="scientific">Solanum pinnatisectum</name>
    <name type="common">tansyleaf nightshade</name>
    <dbReference type="NCBI Taxonomy" id="50273"/>
    <lineage>
        <taxon>Eukaryota</taxon>
        <taxon>Viridiplantae</taxon>
        <taxon>Streptophyta</taxon>
        <taxon>Embryophyta</taxon>
        <taxon>Tracheophyta</taxon>
        <taxon>Spermatophyta</taxon>
        <taxon>Magnoliopsida</taxon>
        <taxon>eudicotyledons</taxon>
        <taxon>Gunneridae</taxon>
        <taxon>Pentapetalae</taxon>
        <taxon>asterids</taxon>
        <taxon>lamiids</taxon>
        <taxon>Solanales</taxon>
        <taxon>Solanaceae</taxon>
        <taxon>Solanoideae</taxon>
        <taxon>Solaneae</taxon>
        <taxon>Solanum</taxon>
    </lineage>
</organism>
<keyword evidence="2" id="KW-1185">Reference proteome</keyword>
<dbReference type="EMBL" id="JAWPEI010000004">
    <property type="protein sequence ID" value="KAK4730064.1"/>
    <property type="molecule type" value="Genomic_DNA"/>
</dbReference>
<protein>
    <submittedName>
        <fullName evidence="1">Uncharacterized protein</fullName>
    </submittedName>
</protein>
<name>A0AAV9LYJ0_9SOLN</name>
<reference evidence="1 2" key="1">
    <citation type="submission" date="2023-10" db="EMBL/GenBank/DDBJ databases">
        <title>Genome-Wide Identification Analysis in wild type Solanum Pinnatisectum Reveals Some Genes Defensing Phytophthora Infestans.</title>
        <authorList>
            <person name="Sun C."/>
        </authorList>
    </citation>
    <scope>NUCLEOTIDE SEQUENCE [LARGE SCALE GENOMIC DNA]</scope>
    <source>
        <strain evidence="1">LQN</strain>
        <tissue evidence="1">Leaf</tissue>
    </source>
</reference>
<accession>A0AAV9LYJ0</accession>
<sequence>MAKYSLPSFIVTHKSSRNKNKGKASSAIFIDSECSDDLIPPVSVASSLGKLSDDSDDCGSSKKKFKFDFDSSLDKKVDFWNASHLSLFHYLKDKTLVHIQVIDLDILSSLDCHIKNIFEFQGWANIFYRPMVVYEPLICLFYANLRSSKAGEIESLVLGKCIFIDCKTN</sequence>
<comment type="caution">
    <text evidence="1">The sequence shown here is derived from an EMBL/GenBank/DDBJ whole genome shotgun (WGS) entry which is preliminary data.</text>
</comment>
<evidence type="ECO:0000313" key="2">
    <source>
        <dbReference type="Proteomes" id="UP001311915"/>
    </source>
</evidence>
<gene>
    <name evidence="1" type="ORF">R3W88_023052</name>
</gene>